<comment type="caution">
    <text evidence="2">The sequence shown here is derived from an EMBL/GenBank/DDBJ whole genome shotgun (WGS) entry which is preliminary data.</text>
</comment>
<dbReference type="EMBL" id="WNKS01000035">
    <property type="protein sequence ID" value="MTV33313.1"/>
    <property type="molecule type" value="Genomic_DNA"/>
</dbReference>
<proteinExistence type="predicted"/>
<keyword evidence="1" id="KW-0732">Signal</keyword>
<feature type="chain" id="PRO_5027110733" evidence="1">
    <location>
        <begin position="29"/>
        <end position="283"/>
    </location>
</feature>
<dbReference type="Proteomes" id="UP000439113">
    <property type="component" value="Unassembled WGS sequence"/>
</dbReference>
<sequence length="283" mass="31371">MLQHEWTVMAKVIAVSATALLTAGSSLAQDQPGPSLHFASNANFDEAGRFAPKDFGFNIADVSSAEMLDALPDGVFGMIWVGRCEGPDARFQETVNSVIQHPKLFAFYLADDPDPSGRWRKTCPPANLRAESDWIHERRPDALTFVALMNLGDEAEPRFHPDLRPQITQVDLFGVSPYPCRRDWPKCDFTMVDRFVDAALKAGIPNSAIVPVYQTFGGGRWTANGGGYRMPDAAELREMILAWRKRTPNPRFDYAYSWGSQNGDIALSGSSALRDVLKEFNAN</sequence>
<reference evidence="2 3" key="1">
    <citation type="submission" date="2019-11" db="EMBL/GenBank/DDBJ databases">
        <title>Whole-genome sequence of a Rhodoblastus acidophilus DSM 142.</title>
        <authorList>
            <person name="Kyndt J.A."/>
            <person name="Meyer T.E."/>
        </authorList>
    </citation>
    <scope>NUCLEOTIDE SEQUENCE [LARGE SCALE GENOMIC DNA]</scope>
    <source>
        <strain evidence="2 3">DSM 142</strain>
    </source>
</reference>
<dbReference type="RefSeq" id="WP_155447992.1">
    <property type="nucleotide sequence ID" value="NZ_JAOQNR010000011.1"/>
</dbReference>
<evidence type="ECO:0000256" key="1">
    <source>
        <dbReference type="SAM" id="SignalP"/>
    </source>
</evidence>
<organism evidence="2 3">
    <name type="scientific">Rhodoblastus acidophilus</name>
    <name type="common">Rhodopseudomonas acidophila</name>
    <dbReference type="NCBI Taxonomy" id="1074"/>
    <lineage>
        <taxon>Bacteria</taxon>
        <taxon>Pseudomonadati</taxon>
        <taxon>Pseudomonadota</taxon>
        <taxon>Alphaproteobacteria</taxon>
        <taxon>Hyphomicrobiales</taxon>
        <taxon>Rhodoblastaceae</taxon>
        <taxon>Rhodoblastus</taxon>
    </lineage>
</organism>
<evidence type="ECO:0000313" key="3">
    <source>
        <dbReference type="Proteomes" id="UP000439113"/>
    </source>
</evidence>
<accession>A0A6N8DVV2</accession>
<dbReference type="OrthoDB" id="3817502at2"/>
<name>A0A6N8DVV2_RHOAC</name>
<protein>
    <submittedName>
        <fullName evidence="2">Uncharacterized protein</fullName>
    </submittedName>
</protein>
<feature type="signal peptide" evidence="1">
    <location>
        <begin position="1"/>
        <end position="28"/>
    </location>
</feature>
<evidence type="ECO:0000313" key="2">
    <source>
        <dbReference type="EMBL" id="MTV33313.1"/>
    </source>
</evidence>
<gene>
    <name evidence="2" type="ORF">GJ654_20260</name>
</gene>
<dbReference type="AlphaFoldDB" id="A0A6N8DVV2"/>